<gene>
    <name evidence="4" type="ORF">DCW38_00140</name>
</gene>
<dbReference type="SUPFAM" id="SSF111384">
    <property type="entry name" value="OmpH-like"/>
    <property type="match status" value="1"/>
</dbReference>
<dbReference type="EMBL" id="DMZY01000005">
    <property type="protein sequence ID" value="HAV91588.1"/>
    <property type="molecule type" value="Genomic_DNA"/>
</dbReference>
<reference evidence="4 5" key="1">
    <citation type="journal article" date="2018" name="Nat. Biotechnol.">
        <title>A standardized bacterial taxonomy based on genome phylogeny substantially revises the tree of life.</title>
        <authorList>
            <person name="Parks D.H."/>
            <person name="Chuvochina M."/>
            <person name="Waite D.W."/>
            <person name="Rinke C."/>
            <person name="Skarshewski A."/>
            <person name="Chaumeil P.A."/>
            <person name="Hugenholtz P."/>
        </authorList>
    </citation>
    <scope>NUCLEOTIDE SEQUENCE [LARGE SCALE GENOMIC DNA]</scope>
    <source>
        <strain evidence="4">UBA9956</strain>
    </source>
</reference>
<dbReference type="GO" id="GO:0005829">
    <property type="term" value="C:cytosol"/>
    <property type="evidence" value="ECO:0007669"/>
    <property type="project" value="TreeGrafter"/>
</dbReference>
<keyword evidence="3" id="KW-0175">Coiled coil</keyword>
<dbReference type="GO" id="GO:0051082">
    <property type="term" value="F:unfolded protein binding"/>
    <property type="evidence" value="ECO:0007669"/>
    <property type="project" value="InterPro"/>
</dbReference>
<evidence type="ECO:0000256" key="2">
    <source>
        <dbReference type="ARBA" id="ARBA00022729"/>
    </source>
</evidence>
<name>A0A350H7S2_UNCW3</name>
<dbReference type="PANTHER" id="PTHR35089">
    <property type="entry name" value="CHAPERONE PROTEIN SKP"/>
    <property type="match status" value="1"/>
</dbReference>
<evidence type="ECO:0008006" key="6">
    <source>
        <dbReference type="Google" id="ProtNLM"/>
    </source>
</evidence>
<dbReference type="Gene3D" id="3.30.910.20">
    <property type="entry name" value="Skp domain"/>
    <property type="match status" value="1"/>
</dbReference>
<dbReference type="SMART" id="SM00935">
    <property type="entry name" value="OmpH"/>
    <property type="match status" value="1"/>
</dbReference>
<dbReference type="GO" id="GO:0050821">
    <property type="term" value="P:protein stabilization"/>
    <property type="evidence" value="ECO:0007669"/>
    <property type="project" value="TreeGrafter"/>
</dbReference>
<sequence>MKYKIAVILLLSIFALNLSAEKFGYINSQAIFQKYKGISDINREIDKELTEWKKQMSEMQNELAGMEISYKEQEAMLSEDAKLRKQQEISSKRDALNKFIEEIFGENGKSTTINKQMLKPVADKISSIIKKIGDEEEYTIIVDFADGNILYAKKDADLTDRVIDELNKEFFVPVSALKKYIVFDFVPEDKETRNEQYHIKLAKVLYTSLKVENKIEPVNIKDVNTYLKNMGITNIEDLKPMDAINYSAALNADYAITGKIKMSGNKIIVNVKLYEMKVRTEVLNISKEASSDLDFNSVSSEILTEIKTYIEK</sequence>
<dbReference type="InterPro" id="IPR024930">
    <property type="entry name" value="Skp_dom_sf"/>
</dbReference>
<evidence type="ECO:0000256" key="1">
    <source>
        <dbReference type="ARBA" id="ARBA00009091"/>
    </source>
</evidence>
<organism evidence="4 5">
    <name type="scientific">candidate division WOR-3 bacterium</name>
    <dbReference type="NCBI Taxonomy" id="2052148"/>
    <lineage>
        <taxon>Bacteria</taxon>
        <taxon>Bacteria division WOR-3</taxon>
    </lineage>
</organism>
<evidence type="ECO:0000256" key="3">
    <source>
        <dbReference type="SAM" id="Coils"/>
    </source>
</evidence>
<evidence type="ECO:0000313" key="5">
    <source>
        <dbReference type="Proteomes" id="UP000264062"/>
    </source>
</evidence>
<comment type="caution">
    <text evidence="4">The sequence shown here is derived from an EMBL/GenBank/DDBJ whole genome shotgun (WGS) entry which is preliminary data.</text>
</comment>
<dbReference type="Pfam" id="PF03938">
    <property type="entry name" value="OmpH"/>
    <property type="match status" value="1"/>
</dbReference>
<proteinExistence type="inferred from homology"/>
<dbReference type="AlphaFoldDB" id="A0A350H7S2"/>
<dbReference type="InterPro" id="IPR005632">
    <property type="entry name" value="Chaperone_Skp"/>
</dbReference>
<accession>A0A350H7S2</accession>
<keyword evidence="2" id="KW-0732">Signal</keyword>
<dbReference type="PANTHER" id="PTHR35089:SF1">
    <property type="entry name" value="CHAPERONE PROTEIN SKP"/>
    <property type="match status" value="1"/>
</dbReference>
<comment type="similarity">
    <text evidence="1">Belongs to the Skp family.</text>
</comment>
<protein>
    <recommendedName>
        <fullName evidence="6">OmpH family outer membrane protein</fullName>
    </recommendedName>
</protein>
<evidence type="ECO:0000313" key="4">
    <source>
        <dbReference type="EMBL" id="HAV91588.1"/>
    </source>
</evidence>
<dbReference type="Proteomes" id="UP000264062">
    <property type="component" value="Unassembled WGS sequence"/>
</dbReference>
<feature type="coiled-coil region" evidence="3">
    <location>
        <begin position="42"/>
        <end position="76"/>
    </location>
</feature>